<sequence>MFGLVFRSMGIRPVIQQARSYHYLRKQLPTVYEPLEIKRRGEPILEWVQRTLLKKHDPLGKRRDLVNRAMGLRAGDIIKVTYLDRSNVTGRVIAIKRGHLNLGSNILIRTIINRVGSELRVPVYNPNLRNIEVLHTPDRYMARSKHYYVREHRRLDVGDIEQFISKTYGDIKAKKDLAKKKKRELKRQKEKQLQREKALKKKRQGKSSGMD</sequence>
<feature type="compositionally biased region" description="Basic residues" evidence="4">
    <location>
        <begin position="177"/>
        <end position="189"/>
    </location>
</feature>
<dbReference type="PANTHER" id="PTHR15680">
    <property type="entry name" value="RIBOSOMAL PROTEIN L19"/>
    <property type="match status" value="1"/>
</dbReference>
<keyword evidence="6" id="KW-1185">Reference proteome</keyword>
<dbReference type="PANTHER" id="PTHR15680:SF9">
    <property type="entry name" value="LARGE RIBOSOMAL SUBUNIT PROTEIN BL19M"/>
    <property type="match status" value="1"/>
</dbReference>
<dbReference type="AlphaFoldDB" id="A0A367YGB0"/>
<reference evidence="5 6" key="1">
    <citation type="submission" date="2018-06" db="EMBL/GenBank/DDBJ databases">
        <title>Whole genome sequencing of Candida tropicalis (genome annotated by CSBL at Korea University).</title>
        <authorList>
            <person name="Ahn J."/>
        </authorList>
    </citation>
    <scope>NUCLEOTIDE SEQUENCE [LARGE SCALE GENOMIC DNA]</scope>
    <source>
        <strain evidence="5 6">ATCC 20962</strain>
    </source>
</reference>
<dbReference type="Gene3D" id="2.30.30.790">
    <property type="match status" value="1"/>
</dbReference>
<evidence type="ECO:0000256" key="1">
    <source>
        <dbReference type="ARBA" id="ARBA00005781"/>
    </source>
</evidence>
<accession>A0A367YGB0</accession>
<evidence type="ECO:0000256" key="2">
    <source>
        <dbReference type="ARBA" id="ARBA00022980"/>
    </source>
</evidence>
<evidence type="ECO:0000313" key="5">
    <source>
        <dbReference type="EMBL" id="RCK64915.1"/>
    </source>
</evidence>
<feature type="region of interest" description="Disordered" evidence="4">
    <location>
        <begin position="176"/>
        <end position="211"/>
    </location>
</feature>
<dbReference type="GO" id="GO:0005762">
    <property type="term" value="C:mitochondrial large ribosomal subunit"/>
    <property type="evidence" value="ECO:0007669"/>
    <property type="project" value="TreeGrafter"/>
</dbReference>
<evidence type="ECO:0000313" key="6">
    <source>
        <dbReference type="Proteomes" id="UP000253472"/>
    </source>
</evidence>
<comment type="caution">
    <text evidence="5">The sequence shown here is derived from an EMBL/GenBank/DDBJ whole genome shotgun (WGS) entry which is preliminary data.</text>
</comment>
<organism evidence="5 6">
    <name type="scientific">Candida viswanathii</name>
    <dbReference type="NCBI Taxonomy" id="5486"/>
    <lineage>
        <taxon>Eukaryota</taxon>
        <taxon>Fungi</taxon>
        <taxon>Dikarya</taxon>
        <taxon>Ascomycota</taxon>
        <taxon>Saccharomycotina</taxon>
        <taxon>Pichiomycetes</taxon>
        <taxon>Debaryomycetaceae</taxon>
        <taxon>Candida/Lodderomyces clade</taxon>
        <taxon>Candida</taxon>
    </lineage>
</organism>
<dbReference type="EMBL" id="QLNQ01000021">
    <property type="protein sequence ID" value="RCK64915.1"/>
    <property type="molecule type" value="Genomic_DNA"/>
</dbReference>
<gene>
    <name evidence="5" type="primary">IMG1</name>
    <name evidence="5" type="ORF">Cantr_00884</name>
</gene>
<dbReference type="GO" id="GO:0006412">
    <property type="term" value="P:translation"/>
    <property type="evidence" value="ECO:0007669"/>
    <property type="project" value="InterPro"/>
</dbReference>
<dbReference type="Proteomes" id="UP000253472">
    <property type="component" value="Unassembled WGS sequence"/>
</dbReference>
<evidence type="ECO:0000256" key="4">
    <source>
        <dbReference type="SAM" id="MobiDB-lite"/>
    </source>
</evidence>
<dbReference type="STRING" id="5486.A0A367YGB0"/>
<keyword evidence="2 5" id="KW-0689">Ribosomal protein</keyword>
<dbReference type="InterPro" id="IPR008991">
    <property type="entry name" value="Translation_prot_SH3-like_sf"/>
</dbReference>
<dbReference type="InterPro" id="IPR038657">
    <property type="entry name" value="Ribosomal_bL19_sf"/>
</dbReference>
<evidence type="ECO:0000256" key="3">
    <source>
        <dbReference type="ARBA" id="ARBA00023274"/>
    </source>
</evidence>
<dbReference type="InterPro" id="IPR001857">
    <property type="entry name" value="Ribosomal_bL19"/>
</dbReference>
<dbReference type="GO" id="GO:0003735">
    <property type="term" value="F:structural constituent of ribosome"/>
    <property type="evidence" value="ECO:0007669"/>
    <property type="project" value="InterPro"/>
</dbReference>
<comment type="similarity">
    <text evidence="1">Belongs to the bacterial ribosomal protein bL19 family.</text>
</comment>
<proteinExistence type="inferred from homology"/>
<protein>
    <submittedName>
        <fullName evidence="5">54S ribosomal protein IMG1, mitochondrial</fullName>
    </submittedName>
</protein>
<dbReference type="Pfam" id="PF01245">
    <property type="entry name" value="Ribosomal_L19"/>
    <property type="match status" value="1"/>
</dbReference>
<name>A0A367YGB0_9ASCO</name>
<keyword evidence="3" id="KW-0687">Ribonucleoprotein</keyword>
<dbReference type="SUPFAM" id="SSF50104">
    <property type="entry name" value="Translation proteins SH3-like domain"/>
    <property type="match status" value="1"/>
</dbReference>
<dbReference type="OrthoDB" id="432645at2759"/>